<evidence type="ECO:0000256" key="7">
    <source>
        <dbReference type="SAM" id="MobiDB-lite"/>
    </source>
</evidence>
<evidence type="ECO:0000256" key="1">
    <source>
        <dbReference type="ARBA" id="ARBA00007831"/>
    </source>
</evidence>
<reference evidence="9 10" key="1">
    <citation type="submission" date="2020-04" db="EMBL/GenBank/DDBJ databases">
        <authorList>
            <person name="Alioto T."/>
            <person name="Alioto T."/>
            <person name="Gomez Garrido J."/>
        </authorList>
    </citation>
    <scope>NUCLEOTIDE SEQUENCE [LARGE SCALE GENOMIC DNA]</scope>
</reference>
<evidence type="ECO:0000256" key="2">
    <source>
        <dbReference type="ARBA" id="ARBA00022737"/>
    </source>
</evidence>
<dbReference type="SUPFAM" id="SSF47874">
    <property type="entry name" value="Annexin"/>
    <property type="match status" value="1"/>
</dbReference>
<feature type="domain" description="RRM" evidence="8">
    <location>
        <begin position="181"/>
        <end position="243"/>
    </location>
</feature>
<feature type="compositionally biased region" description="Basic and acidic residues" evidence="7">
    <location>
        <begin position="118"/>
        <end position="144"/>
    </location>
</feature>
<dbReference type="Gene3D" id="3.30.70.330">
    <property type="match status" value="1"/>
</dbReference>
<dbReference type="Proteomes" id="UP000494165">
    <property type="component" value="Unassembled WGS sequence"/>
</dbReference>
<evidence type="ECO:0000256" key="5">
    <source>
        <dbReference type="PROSITE-ProRule" id="PRU00176"/>
    </source>
</evidence>
<dbReference type="GO" id="GO:0005544">
    <property type="term" value="F:calcium-dependent phospholipid binding"/>
    <property type="evidence" value="ECO:0007669"/>
    <property type="project" value="UniProtKB-KW"/>
</dbReference>
<dbReference type="FunFam" id="1.10.220.10:FF:000001">
    <property type="entry name" value="Annexin"/>
    <property type="match status" value="1"/>
</dbReference>
<feature type="compositionally biased region" description="Low complexity" evidence="7">
    <location>
        <begin position="50"/>
        <end position="101"/>
    </location>
</feature>
<dbReference type="Pfam" id="PF00076">
    <property type="entry name" value="RRM_1"/>
    <property type="match status" value="1"/>
</dbReference>
<evidence type="ECO:0000256" key="4">
    <source>
        <dbReference type="ARBA" id="ARBA00023216"/>
    </source>
</evidence>
<keyword evidence="6" id="KW-0106">Calcium</keyword>
<dbReference type="InterPro" id="IPR001464">
    <property type="entry name" value="Annexin"/>
</dbReference>
<organism evidence="9 10">
    <name type="scientific">Cloeon dipterum</name>
    <dbReference type="NCBI Taxonomy" id="197152"/>
    <lineage>
        <taxon>Eukaryota</taxon>
        <taxon>Metazoa</taxon>
        <taxon>Ecdysozoa</taxon>
        <taxon>Arthropoda</taxon>
        <taxon>Hexapoda</taxon>
        <taxon>Insecta</taxon>
        <taxon>Pterygota</taxon>
        <taxon>Palaeoptera</taxon>
        <taxon>Ephemeroptera</taxon>
        <taxon>Pisciforma</taxon>
        <taxon>Baetidae</taxon>
        <taxon>Cloeon</taxon>
    </lineage>
</organism>
<dbReference type="OrthoDB" id="37886at2759"/>
<dbReference type="PROSITE" id="PS50102">
    <property type="entry name" value="RRM"/>
    <property type="match status" value="1"/>
</dbReference>
<dbReference type="GO" id="GO:0005737">
    <property type="term" value="C:cytoplasm"/>
    <property type="evidence" value="ECO:0007669"/>
    <property type="project" value="TreeGrafter"/>
</dbReference>
<dbReference type="InterPro" id="IPR012677">
    <property type="entry name" value="Nucleotide-bd_a/b_plait_sf"/>
</dbReference>
<dbReference type="PANTHER" id="PTHR10502:SF233">
    <property type="entry name" value="ANNEXIN B9"/>
    <property type="match status" value="1"/>
</dbReference>
<evidence type="ECO:0000313" key="9">
    <source>
        <dbReference type="EMBL" id="CAB3370940.1"/>
    </source>
</evidence>
<feature type="compositionally biased region" description="Basic residues" evidence="7">
    <location>
        <begin position="102"/>
        <end position="116"/>
    </location>
</feature>
<dbReference type="InterPro" id="IPR018252">
    <property type="entry name" value="Annexin_repeat_CS"/>
</dbReference>
<sequence>MAQKAKGTIFDMVKNKKDSAGKSGSDSEASNKENKKERGRDKEKKKRNASSSSDSSRSSSSSSSSRSSSGSSSSRSSSSSSGSSSRSSSSSSGSSSGSSSPKRGRKPKRKDSKSRSHSPGDKRKSGAVADKSKDKEKKIEEKPKSRPKSKSRSRSRSRSRSTSAKRAAAAKRRRSPTPKPVKIHVGNLTRNVNKDHVTEIFTTFGTIKFCDFAVDRLNNNKGYCFIEFNSPEDAENAMKNMDGIAPRSEGHHHVALPLDGTEVLKDSEEEEEVVEGEAVAHRLSGVGPQSGGVEADLAHAARHAGAASAAPALAVPVKNFLNMCHLSIELFNHFQKMPTVLPKRLYTAESCETDAKSLKEAMKGLVADEKIVISILANRSCEQRLEIAGIFFSIYSKNLVDELKSSFISNDFVNTTFALLAQLEKFYARELKYALTASFGNHKETLCEILCSLDMNSLLSVKTCYLESFDTKLEADIIEKKFPDAFEQFLLKICGCQRGENATLEEIQIEEDVDAIYEACNHTDAASLDDSINFITNILTRRSLNHLRHIFDLFHLLHGDLRKVIKDSFPSPIKEAFYAMITFASDSDGFFAERLHNSMSGFGTRDRDLIRLVVSRAEIDLGDIKVAFLHMYGKTLESFIEGDCSGDYKRILLALITPSILKTTSNRTADCCTS</sequence>
<dbReference type="GO" id="GO:0005509">
    <property type="term" value="F:calcium ion binding"/>
    <property type="evidence" value="ECO:0007669"/>
    <property type="project" value="InterPro"/>
</dbReference>
<proteinExistence type="inferred from homology"/>
<comment type="similarity">
    <text evidence="1 6">Belongs to the annexin family.</text>
</comment>
<keyword evidence="3 5" id="KW-0694">RNA-binding</keyword>
<evidence type="ECO:0000259" key="8">
    <source>
        <dbReference type="PROSITE" id="PS50102"/>
    </source>
</evidence>
<dbReference type="GO" id="GO:0003723">
    <property type="term" value="F:RNA binding"/>
    <property type="evidence" value="ECO:0007669"/>
    <property type="project" value="UniProtKB-UniRule"/>
</dbReference>
<comment type="caution">
    <text evidence="9">The sequence shown here is derived from an EMBL/GenBank/DDBJ whole genome shotgun (WGS) entry which is preliminary data.</text>
</comment>
<evidence type="ECO:0000256" key="6">
    <source>
        <dbReference type="RuleBase" id="RU003540"/>
    </source>
</evidence>
<dbReference type="SUPFAM" id="SSF54928">
    <property type="entry name" value="RNA-binding domain, RBD"/>
    <property type="match status" value="1"/>
</dbReference>
<keyword evidence="2 6" id="KW-0677">Repeat</keyword>
<dbReference type="CDD" id="cd12365">
    <property type="entry name" value="RRM_RNPS1"/>
    <property type="match status" value="1"/>
</dbReference>
<feature type="compositionally biased region" description="Basic and acidic residues" evidence="7">
    <location>
        <begin position="29"/>
        <end position="42"/>
    </location>
</feature>
<dbReference type="InterPro" id="IPR018502">
    <property type="entry name" value="Annexin_repeat"/>
</dbReference>
<keyword evidence="4 6" id="KW-0041">Annexin</keyword>
<dbReference type="InterPro" id="IPR034201">
    <property type="entry name" value="RNPS1_RRM"/>
</dbReference>
<dbReference type="EMBL" id="CADEPI010000057">
    <property type="protein sequence ID" value="CAB3370940.1"/>
    <property type="molecule type" value="Genomic_DNA"/>
</dbReference>
<dbReference type="PANTHER" id="PTHR10502">
    <property type="entry name" value="ANNEXIN"/>
    <property type="match status" value="1"/>
</dbReference>
<keyword evidence="6" id="KW-0111">Calcium/phospholipid-binding</keyword>
<dbReference type="GO" id="GO:0032509">
    <property type="term" value="P:endosome transport via multivesicular body sorting pathway"/>
    <property type="evidence" value="ECO:0007669"/>
    <property type="project" value="TreeGrafter"/>
</dbReference>
<dbReference type="AlphaFoldDB" id="A0A8S1CZX4"/>
<protein>
    <recommendedName>
        <fullName evidence="6">Annexin</fullName>
    </recommendedName>
</protein>
<dbReference type="InterPro" id="IPR000504">
    <property type="entry name" value="RRM_dom"/>
</dbReference>
<dbReference type="SMART" id="SM00360">
    <property type="entry name" value="RRM"/>
    <property type="match status" value="1"/>
</dbReference>
<dbReference type="SMART" id="SM00335">
    <property type="entry name" value="ANX"/>
    <property type="match status" value="2"/>
</dbReference>
<accession>A0A8S1CZX4</accession>
<dbReference type="Gene3D" id="1.10.220.10">
    <property type="entry name" value="Annexin"/>
    <property type="match status" value="4"/>
</dbReference>
<dbReference type="GO" id="GO:0005634">
    <property type="term" value="C:nucleus"/>
    <property type="evidence" value="ECO:0007669"/>
    <property type="project" value="TreeGrafter"/>
</dbReference>
<name>A0A8S1CZX4_9INSE</name>
<dbReference type="GO" id="GO:0012506">
    <property type="term" value="C:vesicle membrane"/>
    <property type="evidence" value="ECO:0007669"/>
    <property type="project" value="TreeGrafter"/>
</dbReference>
<keyword evidence="10" id="KW-1185">Reference proteome</keyword>
<dbReference type="GO" id="GO:0001786">
    <property type="term" value="F:phosphatidylserine binding"/>
    <property type="evidence" value="ECO:0007669"/>
    <property type="project" value="TreeGrafter"/>
</dbReference>
<dbReference type="InterPro" id="IPR037104">
    <property type="entry name" value="Annexin_sf"/>
</dbReference>
<feature type="region of interest" description="Disordered" evidence="7">
    <location>
        <begin position="1"/>
        <end position="183"/>
    </location>
</feature>
<evidence type="ECO:0000313" key="10">
    <source>
        <dbReference type="Proteomes" id="UP000494165"/>
    </source>
</evidence>
<evidence type="ECO:0000256" key="3">
    <source>
        <dbReference type="ARBA" id="ARBA00022884"/>
    </source>
</evidence>
<comment type="domain">
    <text evidence="6">A pair of annexin repeats may form one binding site for calcium and phospholipid.</text>
</comment>
<dbReference type="GO" id="GO:0005886">
    <property type="term" value="C:plasma membrane"/>
    <property type="evidence" value="ECO:0007669"/>
    <property type="project" value="TreeGrafter"/>
</dbReference>
<dbReference type="InterPro" id="IPR035979">
    <property type="entry name" value="RBD_domain_sf"/>
</dbReference>
<dbReference type="PROSITE" id="PS00223">
    <property type="entry name" value="ANNEXIN_1"/>
    <property type="match status" value="1"/>
</dbReference>
<dbReference type="PRINTS" id="PR00196">
    <property type="entry name" value="ANNEXIN"/>
</dbReference>
<feature type="compositionally biased region" description="Basic residues" evidence="7">
    <location>
        <begin position="145"/>
        <end position="159"/>
    </location>
</feature>
<dbReference type="Pfam" id="PF00191">
    <property type="entry name" value="Annexin"/>
    <property type="match status" value="2"/>
</dbReference>
<gene>
    <name evidence="9" type="ORF">CLODIP_2_CD08364</name>
</gene>
<dbReference type="PROSITE" id="PS51897">
    <property type="entry name" value="ANNEXIN_2"/>
    <property type="match status" value="2"/>
</dbReference>